<feature type="region of interest" description="Disordered" evidence="7">
    <location>
        <begin position="85"/>
        <end position="107"/>
    </location>
</feature>
<dbReference type="InterPro" id="IPR032840">
    <property type="entry name" value="CFAP91_dom"/>
</dbReference>
<feature type="region of interest" description="Disordered" evidence="7">
    <location>
        <begin position="39"/>
        <end position="70"/>
    </location>
</feature>
<evidence type="ECO:0000256" key="4">
    <source>
        <dbReference type="ARBA" id="ARBA00023273"/>
    </source>
</evidence>
<dbReference type="GeneID" id="108021733"/>
<protein>
    <recommendedName>
        <fullName evidence="6">Cilia- and flagella-associated protein 91</fullName>
    </recommendedName>
</protein>
<dbReference type="Pfam" id="PF14738">
    <property type="entry name" value="CFAP91"/>
    <property type="match status" value="1"/>
</dbReference>
<dbReference type="GO" id="GO:0005930">
    <property type="term" value="C:axoneme"/>
    <property type="evidence" value="ECO:0007669"/>
    <property type="project" value="UniProtKB-SubCell"/>
</dbReference>
<dbReference type="PANTHER" id="PTHR22455">
    <property type="entry name" value="CILIA- AND FLAGELLA-ASSOCIATED PROTEIN 91"/>
    <property type="match status" value="1"/>
</dbReference>
<reference evidence="10" key="2">
    <citation type="submission" date="2025-08" db="UniProtKB">
        <authorList>
            <consortium name="RefSeq"/>
        </authorList>
    </citation>
    <scope>IDENTIFICATION</scope>
</reference>
<dbReference type="InterPro" id="IPR026720">
    <property type="entry name" value="CFAP91"/>
</dbReference>
<keyword evidence="3" id="KW-0206">Cytoskeleton</keyword>
<evidence type="ECO:0000256" key="5">
    <source>
        <dbReference type="ARBA" id="ARBA00029468"/>
    </source>
</evidence>
<dbReference type="RefSeq" id="XP_016946060.3">
    <property type="nucleotide sequence ID" value="XM_017090571.4"/>
</dbReference>
<keyword evidence="4" id="KW-0966">Cell projection</keyword>
<evidence type="ECO:0000259" key="8">
    <source>
        <dbReference type="Pfam" id="PF14738"/>
    </source>
</evidence>
<evidence type="ECO:0000256" key="3">
    <source>
        <dbReference type="ARBA" id="ARBA00023212"/>
    </source>
</evidence>
<feature type="compositionally biased region" description="Acidic residues" evidence="7">
    <location>
        <begin position="982"/>
        <end position="995"/>
    </location>
</feature>
<evidence type="ECO:0000313" key="9">
    <source>
        <dbReference type="Proteomes" id="UP001652628"/>
    </source>
</evidence>
<comment type="subcellular location">
    <subcellularLocation>
        <location evidence="1">Cytoplasm</location>
        <location evidence="1">Cytoskeleton</location>
        <location evidence="1">Cilium axoneme</location>
    </subcellularLocation>
</comment>
<evidence type="ECO:0000313" key="10">
    <source>
        <dbReference type="RefSeq" id="XP_016946060.3"/>
    </source>
</evidence>
<evidence type="ECO:0000256" key="6">
    <source>
        <dbReference type="ARBA" id="ARBA00029555"/>
    </source>
</evidence>
<name>A0AB39ZZD2_DROSZ</name>
<feature type="domain" description="CFAP91" evidence="8">
    <location>
        <begin position="203"/>
        <end position="363"/>
    </location>
</feature>
<accession>A0AB39ZZD2</accession>
<keyword evidence="9" id="KW-1185">Reference proteome</keyword>
<feature type="compositionally biased region" description="Basic and acidic residues" evidence="7">
    <location>
        <begin position="996"/>
        <end position="1006"/>
    </location>
</feature>
<keyword evidence="2" id="KW-0963">Cytoplasm</keyword>
<organism evidence="9 10">
    <name type="scientific">Drosophila suzukii</name>
    <name type="common">Spotted-wing drosophila fruit fly</name>
    <dbReference type="NCBI Taxonomy" id="28584"/>
    <lineage>
        <taxon>Eukaryota</taxon>
        <taxon>Metazoa</taxon>
        <taxon>Ecdysozoa</taxon>
        <taxon>Arthropoda</taxon>
        <taxon>Hexapoda</taxon>
        <taxon>Insecta</taxon>
        <taxon>Pterygota</taxon>
        <taxon>Neoptera</taxon>
        <taxon>Endopterygota</taxon>
        <taxon>Diptera</taxon>
        <taxon>Brachycera</taxon>
        <taxon>Muscomorpha</taxon>
        <taxon>Ephydroidea</taxon>
        <taxon>Drosophilidae</taxon>
        <taxon>Drosophila</taxon>
        <taxon>Sophophora</taxon>
    </lineage>
</organism>
<evidence type="ECO:0000256" key="2">
    <source>
        <dbReference type="ARBA" id="ARBA00022490"/>
    </source>
</evidence>
<dbReference type="Proteomes" id="UP001652628">
    <property type="component" value="Chromosome 2L"/>
</dbReference>
<sequence length="1040" mass="121257">MPSAKEKRLRKERILQFIRENRELRPINTAAVLQSASPIKEDTGRQKKRVTFTHGKQQRSFGDSPRGREVEKNFGQGLTSCLITKPSHTRLKSGANDPGDSAVEKPYQADNKCHYKSTCSKNSDSRLAAGANNPAARNVGRLPRTDSECQFKEPGIFFLQTVHSNYATQEVKLNSKPLRKELKNKCDFFPKYVDNRPFKDEATQTLYRESSAQTLAFLPEILNQEKSEAFELFTLAKLLPGDKPPGLHEVEFLERARKRWDFSMALKENFKRLLREARKVSIKTQYKEILEAFEWEQWVQREEDIQECQMMRLQIVIKMFDKREKEMHTASKARIEQSFERIEKRRQAGLRKNEVEFQRGMRRINIQLAKTARKWEKQSPMQALGSPCSEFYGPLIRHGVDPARRCFESTTGRKAFDMRIDDLEKRVNMRNVQCPFSKLKEWSKPKEYDREYERNFCNDGNLQRLYESLKTLRTQADMAKEPPHCLKTRLRIERRTPSTSSSDSFRPYYQARKSRFVEFPVSNRDTIKTSTKVTIPKAEKPLKSSEIGREDLETLICSYEGSYIGTIMQFLADEMQRLKEQRKLHFFCILAQKERWRREAAEAGLRQKENTMRMLYEEMFQHTSAVHSEVAKKYADTILTTDIGHITEDEAIESVTELAKQIDLDIERWLETFKLIQNPLNFTPLRLMLQDMVCPDMGAVLRRYETSMIAQYIVEDVIFGKVWQELEPFDVASTLTSDLIDRLIDNDLFLFSSDSESDSPHKESWKESHAIIRKLIRQAVPGRRWKEENERIVHETFNSLFDDVFSEILFGIENPTAVLPADLLPLCASKSYAFFAHEIPKRIPSTEESSQSEPLQNTNLLRMQFLSLIKKFKEDKITRELKAEEKYPISENDAELFDNYIKSEVLQKLDVLGTETPGKDPELLSIKSTLDLAEYEDHLNDLRGSSLVHDHDLMEEKNASDSSDERSKFSIMEPELDHHEEIEQEIEPEDVELEYSSDKSLNRIDDSATDYDGEFEDEHTDMGEEIVVYIPKDSQVFKFR</sequence>
<reference evidence="9" key="1">
    <citation type="submission" date="2025-05" db="UniProtKB">
        <authorList>
            <consortium name="RefSeq"/>
        </authorList>
    </citation>
    <scope>NUCLEOTIDE SEQUENCE [LARGE SCALE GENOMIC DNA]</scope>
</reference>
<dbReference type="PANTHER" id="PTHR22455:SF10">
    <property type="entry name" value="CILIA- AND FLAGELLA-ASSOCIATED PROTEIN 91"/>
    <property type="match status" value="1"/>
</dbReference>
<dbReference type="AlphaFoldDB" id="A0AB39ZZD2"/>
<gene>
    <name evidence="10" type="primary">LOC108021733</name>
</gene>
<evidence type="ECO:0000256" key="7">
    <source>
        <dbReference type="SAM" id="MobiDB-lite"/>
    </source>
</evidence>
<evidence type="ECO:0000256" key="1">
    <source>
        <dbReference type="ARBA" id="ARBA00004430"/>
    </source>
</evidence>
<feature type="region of interest" description="Disordered" evidence="7">
    <location>
        <begin position="973"/>
        <end position="1015"/>
    </location>
</feature>
<comment type="similarity">
    <text evidence="5">Belongs to the CFAP91 family.</text>
</comment>
<proteinExistence type="inferred from homology"/>